<sequence length="139" mass="15140">MRAGNGTRGLHPESTRRDFRHFVRPGSAPRVSRPRVETSTLPLLRVCGFMIPRASNPRRRASSPPSWSATSSPSPPQYTPSSSSTSRSCGRRLLAVIGSPGRGIRLHRRARRSSVASESSRSSNGGIWGFCTSGPSYFE</sequence>
<feature type="region of interest" description="Disordered" evidence="1">
    <location>
        <begin position="54"/>
        <end position="126"/>
    </location>
</feature>
<protein>
    <submittedName>
        <fullName evidence="3">Uncharacterized protein</fullName>
    </submittedName>
</protein>
<organism evidence="3 4">
    <name type="scientific">Brassica cretica</name>
    <name type="common">Mustard</name>
    <dbReference type="NCBI Taxonomy" id="69181"/>
    <lineage>
        <taxon>Eukaryota</taxon>
        <taxon>Viridiplantae</taxon>
        <taxon>Streptophyta</taxon>
        <taxon>Embryophyta</taxon>
        <taxon>Tracheophyta</taxon>
        <taxon>Spermatophyta</taxon>
        <taxon>Magnoliopsida</taxon>
        <taxon>eudicotyledons</taxon>
        <taxon>Gunneridae</taxon>
        <taxon>Pentapetalae</taxon>
        <taxon>rosids</taxon>
        <taxon>malvids</taxon>
        <taxon>Brassicales</taxon>
        <taxon>Brassicaceae</taxon>
        <taxon>Brassiceae</taxon>
        <taxon>Brassica</taxon>
    </lineage>
</organism>
<gene>
    <name evidence="3" type="ORF">F2Q68_00040928</name>
    <name evidence="2" type="ORF">F2Q70_00034992</name>
</gene>
<name>A0A8S9MEV1_BRACR</name>
<feature type="compositionally biased region" description="Basic and acidic residues" evidence="1">
    <location>
        <begin position="10"/>
        <end position="21"/>
    </location>
</feature>
<feature type="compositionally biased region" description="Low complexity" evidence="1">
    <location>
        <begin position="113"/>
        <end position="123"/>
    </location>
</feature>
<proteinExistence type="predicted"/>
<feature type="compositionally biased region" description="Low complexity" evidence="1">
    <location>
        <begin position="79"/>
        <end position="88"/>
    </location>
</feature>
<feature type="region of interest" description="Disordered" evidence="1">
    <location>
        <begin position="1"/>
        <end position="37"/>
    </location>
</feature>
<accession>A0A8S9MEV1</accession>
<reference evidence="3" key="1">
    <citation type="submission" date="2019-12" db="EMBL/GenBank/DDBJ databases">
        <title>Genome sequencing and annotation of Brassica cretica.</title>
        <authorList>
            <person name="Studholme D.J."/>
            <person name="Sarris P.F."/>
        </authorList>
    </citation>
    <scope>NUCLEOTIDE SEQUENCE</scope>
    <source>
        <strain evidence="3">PFS-001/15</strain>
        <strain evidence="2">PFS-102/07</strain>
        <tissue evidence="3">Leaf</tissue>
    </source>
</reference>
<feature type="compositionally biased region" description="Low complexity" evidence="1">
    <location>
        <begin position="62"/>
        <end position="72"/>
    </location>
</feature>
<evidence type="ECO:0000313" key="2">
    <source>
        <dbReference type="EMBL" id="KAF2586854.1"/>
    </source>
</evidence>
<dbReference type="Proteomes" id="UP000712281">
    <property type="component" value="Unassembled WGS sequence"/>
</dbReference>
<evidence type="ECO:0000256" key="1">
    <source>
        <dbReference type="SAM" id="MobiDB-lite"/>
    </source>
</evidence>
<comment type="caution">
    <text evidence="3">The sequence shown here is derived from an EMBL/GenBank/DDBJ whole genome shotgun (WGS) entry which is preliminary data.</text>
</comment>
<dbReference type="AlphaFoldDB" id="A0A8S9MEV1"/>
<dbReference type="EMBL" id="QGKY02000246">
    <property type="protein sequence ID" value="KAF2586854.1"/>
    <property type="molecule type" value="Genomic_DNA"/>
</dbReference>
<evidence type="ECO:0000313" key="4">
    <source>
        <dbReference type="Proteomes" id="UP000712281"/>
    </source>
</evidence>
<dbReference type="EMBL" id="QGKW02000007">
    <property type="protein sequence ID" value="KAF2618694.1"/>
    <property type="molecule type" value="Genomic_DNA"/>
</dbReference>
<evidence type="ECO:0000313" key="3">
    <source>
        <dbReference type="EMBL" id="KAF2618694.1"/>
    </source>
</evidence>